<evidence type="ECO:0000259" key="5">
    <source>
        <dbReference type="PROSITE" id="PS50888"/>
    </source>
</evidence>
<dbReference type="InterPro" id="IPR011598">
    <property type="entry name" value="bHLH_dom"/>
</dbReference>
<keyword evidence="3" id="KW-0804">Transcription</keyword>
<protein>
    <recommendedName>
        <fullName evidence="5">BHLH domain-containing protein</fullName>
    </recommendedName>
</protein>
<name>A0A8J8XBX5_ORYSJ</name>
<evidence type="ECO:0000313" key="6">
    <source>
        <dbReference type="EMBL" id="EAZ30772.1"/>
    </source>
</evidence>
<feature type="domain" description="BHLH" evidence="5">
    <location>
        <begin position="107"/>
        <end position="174"/>
    </location>
</feature>
<dbReference type="InterPro" id="IPR044278">
    <property type="entry name" value="BHLH95-like"/>
</dbReference>
<dbReference type="SMART" id="SM00353">
    <property type="entry name" value="HLH"/>
    <property type="match status" value="1"/>
</dbReference>
<accession>A0A8J8XBX5</accession>
<dbReference type="CDD" id="cd11393">
    <property type="entry name" value="bHLH_AtbHLH_like"/>
    <property type="match status" value="1"/>
</dbReference>
<proteinExistence type="inferred from homology"/>
<feature type="region of interest" description="Disordered" evidence="4">
    <location>
        <begin position="1"/>
        <end position="48"/>
    </location>
</feature>
<dbReference type="InterPro" id="IPR036638">
    <property type="entry name" value="HLH_DNA-bd_sf"/>
</dbReference>
<dbReference type="EMBL" id="CM000141">
    <property type="protein sequence ID" value="EAZ30772.1"/>
    <property type="molecule type" value="Genomic_DNA"/>
</dbReference>
<dbReference type="SUPFAM" id="SSF47459">
    <property type="entry name" value="HLH, helix-loop-helix DNA-binding domain"/>
    <property type="match status" value="1"/>
</dbReference>
<evidence type="ECO:0000256" key="4">
    <source>
        <dbReference type="SAM" id="MobiDB-lite"/>
    </source>
</evidence>
<dbReference type="PANTHER" id="PTHR46772">
    <property type="entry name" value="BHLH DOMAIN-CONTAINING PROTEIN"/>
    <property type="match status" value="1"/>
</dbReference>
<evidence type="ECO:0000256" key="2">
    <source>
        <dbReference type="ARBA" id="ARBA00023015"/>
    </source>
</evidence>
<feature type="region of interest" description="Disordered" evidence="4">
    <location>
        <begin position="76"/>
        <end position="102"/>
    </location>
</feature>
<dbReference type="PANTHER" id="PTHR46772:SF8">
    <property type="entry name" value="TRANSCRIPTION FACTOR BHLH95"/>
    <property type="match status" value="1"/>
</dbReference>
<dbReference type="Proteomes" id="UP000007752">
    <property type="component" value="Chromosome 4"/>
</dbReference>
<keyword evidence="2" id="KW-0805">Transcription regulation</keyword>
<comment type="similarity">
    <text evidence="1">Belongs to the bHLH protein family.</text>
</comment>
<sequence length="350" mass="37298">MSQEGADLSQDVDESPYHTAVVTTNNLVRSIKAEKSNSSSSSGKPVETDIGLKVASPTMFGFNTKIEGTGKNMAVKREEGEGGGRPGVSSGVSTRDTNGKGKNAMDMEHALHIWTERERRKKMKNMFSTLHGLLPKIPGKVANAIEKFYISLIYQDLTDKASIVGEAIGYIKTLEDVVQKLETIKTERVRAHQWAAAAAAAVAANGGGEGSSHSHSQPPRHATAVTVAVAEPAPVAAAVNAQAPQKKAAAAAAPTLQTWSAPNITLTMAGVDAFINMCLPRQRASFTTVAFVLEKHQIDVVTSTISADHDKSLFSVHVRLNEASLQSTEGLTPEAKYKLAVSELMVRLAE</sequence>
<dbReference type="PROSITE" id="PS50888">
    <property type="entry name" value="BHLH"/>
    <property type="match status" value="1"/>
</dbReference>
<reference evidence="6" key="1">
    <citation type="journal article" date="2005" name="PLoS Biol.">
        <title>The genomes of Oryza sativa: a history of duplications.</title>
        <authorList>
            <person name="Yu J."/>
            <person name="Wang J."/>
            <person name="Lin W."/>
            <person name="Li S."/>
            <person name="Li H."/>
            <person name="Zhou J."/>
            <person name="Ni P."/>
            <person name="Dong W."/>
            <person name="Hu S."/>
            <person name="Zeng C."/>
            <person name="Zhang J."/>
            <person name="Zhang Y."/>
            <person name="Li R."/>
            <person name="Xu Z."/>
            <person name="Li S."/>
            <person name="Li X."/>
            <person name="Zheng H."/>
            <person name="Cong L."/>
            <person name="Lin L."/>
            <person name="Yin J."/>
            <person name="Geng J."/>
            <person name="Li G."/>
            <person name="Shi J."/>
            <person name="Liu J."/>
            <person name="Lv H."/>
            <person name="Li J."/>
            <person name="Wang J."/>
            <person name="Deng Y."/>
            <person name="Ran L."/>
            <person name="Shi X."/>
            <person name="Wang X."/>
            <person name="Wu Q."/>
            <person name="Li C."/>
            <person name="Ren X."/>
            <person name="Wang J."/>
            <person name="Wang X."/>
            <person name="Li D."/>
            <person name="Liu D."/>
            <person name="Zhang X."/>
            <person name="Ji Z."/>
            <person name="Zhao W."/>
            <person name="Sun Y."/>
            <person name="Zhang Z."/>
            <person name="Bao J."/>
            <person name="Han Y."/>
            <person name="Dong L."/>
            <person name="Ji J."/>
            <person name="Chen P."/>
            <person name="Wu S."/>
            <person name="Liu J."/>
            <person name="Xiao Y."/>
            <person name="Bu D."/>
            <person name="Tan J."/>
            <person name="Yang L."/>
            <person name="Ye C."/>
            <person name="Zhang J."/>
            <person name="Xu J."/>
            <person name="Zhou Y."/>
            <person name="Yu Y."/>
            <person name="Zhang B."/>
            <person name="Zhuang S."/>
            <person name="Wei H."/>
            <person name="Liu B."/>
            <person name="Lei M."/>
            <person name="Yu H."/>
            <person name="Li Y."/>
            <person name="Xu H."/>
            <person name="Wei S."/>
            <person name="He X."/>
            <person name="Fang L."/>
            <person name="Zhang Z."/>
            <person name="Zhang Y."/>
            <person name="Huang X."/>
            <person name="Su Z."/>
            <person name="Tong W."/>
            <person name="Li J."/>
            <person name="Tong Z."/>
            <person name="Li S."/>
            <person name="Ye J."/>
            <person name="Wang L."/>
            <person name="Fang L."/>
            <person name="Lei T."/>
            <person name="Chen C."/>
            <person name="Chen H."/>
            <person name="Xu Z."/>
            <person name="Li H."/>
            <person name="Huang H."/>
            <person name="Zhang F."/>
            <person name="Xu H."/>
            <person name="Li N."/>
            <person name="Zhao C."/>
            <person name="Li S."/>
            <person name="Dong L."/>
            <person name="Huang Y."/>
            <person name="Li L."/>
            <person name="Xi Y."/>
            <person name="Qi Q."/>
            <person name="Li W."/>
            <person name="Zhang B."/>
            <person name="Hu W."/>
            <person name="Zhang Y."/>
            <person name="Tian X."/>
            <person name="Jiao Y."/>
            <person name="Liang X."/>
            <person name="Jin J."/>
            <person name="Gao L."/>
            <person name="Zheng W."/>
            <person name="Hao B."/>
            <person name="Liu S."/>
            <person name="Wang W."/>
            <person name="Yuan L."/>
            <person name="Cao M."/>
            <person name="McDermott J."/>
            <person name="Samudrala R."/>
            <person name="Wang J."/>
            <person name="Wong G.K."/>
            <person name="Yang H."/>
        </authorList>
    </citation>
    <scope>NUCLEOTIDE SEQUENCE [LARGE SCALE GENOMIC DNA]</scope>
</reference>
<dbReference type="InterPro" id="IPR045239">
    <property type="entry name" value="bHLH95_bHLH"/>
</dbReference>
<organism evidence="6">
    <name type="scientific">Oryza sativa subsp. japonica</name>
    <name type="common">Rice</name>
    <dbReference type="NCBI Taxonomy" id="39947"/>
    <lineage>
        <taxon>Eukaryota</taxon>
        <taxon>Viridiplantae</taxon>
        <taxon>Streptophyta</taxon>
        <taxon>Embryophyta</taxon>
        <taxon>Tracheophyta</taxon>
        <taxon>Spermatophyta</taxon>
        <taxon>Magnoliopsida</taxon>
        <taxon>Liliopsida</taxon>
        <taxon>Poales</taxon>
        <taxon>Poaceae</taxon>
        <taxon>BOP clade</taxon>
        <taxon>Oryzoideae</taxon>
        <taxon>Oryzeae</taxon>
        <taxon>Oryzinae</taxon>
        <taxon>Oryza</taxon>
        <taxon>Oryza sativa</taxon>
    </lineage>
</organism>
<dbReference type="Gene3D" id="4.10.280.10">
    <property type="entry name" value="Helix-loop-helix DNA-binding domain"/>
    <property type="match status" value="1"/>
</dbReference>
<gene>
    <name evidence="6" type="ORF">OsJ_14835</name>
</gene>
<dbReference type="AlphaFoldDB" id="A0A8J8XBX5"/>
<dbReference type="Pfam" id="PF00010">
    <property type="entry name" value="HLH"/>
    <property type="match status" value="1"/>
</dbReference>
<dbReference type="GO" id="GO:0003700">
    <property type="term" value="F:DNA-binding transcription factor activity"/>
    <property type="evidence" value="ECO:0007669"/>
    <property type="project" value="InterPro"/>
</dbReference>
<dbReference type="GO" id="GO:0009960">
    <property type="term" value="P:endosperm development"/>
    <property type="evidence" value="ECO:0007669"/>
    <property type="project" value="InterPro"/>
</dbReference>
<dbReference type="GO" id="GO:0046983">
    <property type="term" value="F:protein dimerization activity"/>
    <property type="evidence" value="ECO:0007669"/>
    <property type="project" value="InterPro"/>
</dbReference>
<evidence type="ECO:0000256" key="3">
    <source>
        <dbReference type="ARBA" id="ARBA00023163"/>
    </source>
</evidence>
<evidence type="ECO:0000256" key="1">
    <source>
        <dbReference type="ARBA" id="ARBA00005510"/>
    </source>
</evidence>
<reference evidence="6" key="2">
    <citation type="submission" date="2008-12" db="EMBL/GenBank/DDBJ databases">
        <title>Improved gene annotation of the rice (Oryza sativa) genomes.</title>
        <authorList>
            <person name="Wang J."/>
            <person name="Li R."/>
            <person name="Fan W."/>
            <person name="Huang Q."/>
            <person name="Zhang J."/>
            <person name="Zhou Y."/>
            <person name="Hu Y."/>
            <person name="Zi S."/>
            <person name="Li J."/>
            <person name="Ni P."/>
            <person name="Zheng H."/>
            <person name="Zhang Y."/>
            <person name="Zhao M."/>
            <person name="Hao Q."/>
            <person name="McDermott J."/>
            <person name="Samudrala R."/>
            <person name="Kristiansen K."/>
            <person name="Wong G.K.-S."/>
        </authorList>
    </citation>
    <scope>NUCLEOTIDE SEQUENCE</scope>
</reference>